<accession>A0A0D6JF67</accession>
<dbReference type="KEGG" id="fil:BN1229_v1_1801"/>
<name>A0A0D6JF67_9HYPH</name>
<sequence length="136" mass="15148">MSQKISPQAALIYTMITTSAVDNLMSDPELRRIGWIVKELPVFRDFDETSLIEHAQACGKLMSGPDGLIATLETIASALPEHLRETAYALACEVAVTDDVVIEERRFLQLLRQHLHLDKLTTSAIERGALARHQPL</sequence>
<evidence type="ECO:0000313" key="2">
    <source>
        <dbReference type="Proteomes" id="UP000033187"/>
    </source>
</evidence>
<gene>
    <name evidence="1" type="ORF">YBN1229_v1_1805</name>
</gene>
<dbReference type="Gene3D" id="1.10.3680.10">
    <property type="entry name" value="TerB-like"/>
    <property type="match status" value="1"/>
</dbReference>
<evidence type="ECO:0008006" key="3">
    <source>
        <dbReference type="Google" id="ProtNLM"/>
    </source>
</evidence>
<dbReference type="EMBL" id="LN829119">
    <property type="protein sequence ID" value="CPR18648.1"/>
    <property type="molecule type" value="Genomic_DNA"/>
</dbReference>
<dbReference type="AlphaFoldDB" id="A0A0D6JF67"/>
<dbReference type="InterPro" id="IPR029024">
    <property type="entry name" value="TerB-like"/>
</dbReference>
<proteinExistence type="predicted"/>
<dbReference type="KEGG" id="fiy:BN1229_v1_1805"/>
<protein>
    <recommendedName>
        <fullName evidence="3">Co-chaperone DjlA N-terminal domain-containing protein</fullName>
    </recommendedName>
</protein>
<evidence type="ECO:0000313" key="1">
    <source>
        <dbReference type="EMBL" id="CPR18648.1"/>
    </source>
</evidence>
<keyword evidence="2" id="KW-1185">Reference proteome</keyword>
<dbReference type="SUPFAM" id="SSF158682">
    <property type="entry name" value="TerB-like"/>
    <property type="match status" value="1"/>
</dbReference>
<dbReference type="OrthoDB" id="8448017at2"/>
<dbReference type="CDD" id="cd07176">
    <property type="entry name" value="terB"/>
    <property type="match status" value="1"/>
</dbReference>
<dbReference type="RefSeq" id="WP_046477948.1">
    <property type="nucleotide sequence ID" value="NZ_LN829118.1"/>
</dbReference>
<organism evidence="1 2">
    <name type="scientific">Candidatus Filomicrobium marinum</name>
    <dbReference type="NCBI Taxonomy" id="1608628"/>
    <lineage>
        <taxon>Bacteria</taxon>
        <taxon>Pseudomonadati</taxon>
        <taxon>Pseudomonadota</taxon>
        <taxon>Alphaproteobacteria</taxon>
        <taxon>Hyphomicrobiales</taxon>
        <taxon>Hyphomicrobiaceae</taxon>
        <taxon>Filomicrobium</taxon>
    </lineage>
</organism>
<reference evidence="2" key="1">
    <citation type="submission" date="2015-02" db="EMBL/GenBank/DDBJ databases">
        <authorList>
            <person name="Chooi Y.-H."/>
        </authorList>
    </citation>
    <scope>NUCLEOTIDE SEQUENCE [LARGE SCALE GENOMIC DNA]</scope>
    <source>
        <strain evidence="2">strain Y</strain>
    </source>
</reference>
<dbReference type="Proteomes" id="UP000033187">
    <property type="component" value="Chromosome 1"/>
</dbReference>